<dbReference type="PANTHER" id="PTHR30069">
    <property type="entry name" value="TONB-DEPENDENT OUTER MEMBRANE RECEPTOR"/>
    <property type="match status" value="1"/>
</dbReference>
<dbReference type="GO" id="GO:0044718">
    <property type="term" value="P:siderophore transmembrane transport"/>
    <property type="evidence" value="ECO:0007669"/>
    <property type="project" value="TreeGrafter"/>
</dbReference>
<dbReference type="Gene3D" id="2.40.170.20">
    <property type="entry name" value="TonB-dependent receptor, beta-barrel domain"/>
    <property type="match status" value="1"/>
</dbReference>
<dbReference type="Pfam" id="PF00593">
    <property type="entry name" value="TonB_dep_Rec_b-barrel"/>
    <property type="match status" value="1"/>
</dbReference>
<organism evidence="12 13">
    <name type="scientific">Archangium gephyra</name>
    <dbReference type="NCBI Taxonomy" id="48"/>
    <lineage>
        <taxon>Bacteria</taxon>
        <taxon>Pseudomonadati</taxon>
        <taxon>Myxococcota</taxon>
        <taxon>Myxococcia</taxon>
        <taxon>Myxococcales</taxon>
        <taxon>Cystobacterineae</taxon>
        <taxon>Archangiaceae</taxon>
        <taxon>Archangium</taxon>
    </lineage>
</organism>
<dbReference type="InterPro" id="IPR012910">
    <property type="entry name" value="Plug_dom"/>
</dbReference>
<keyword evidence="2" id="KW-0813">Transport</keyword>
<comment type="similarity">
    <text evidence="8">Belongs to the TonB-dependent receptor family.</text>
</comment>
<sequence length="672" mass="72609">MSRLLPCLLCVCALHAFAHEGEEEQADAGVVTLRQTTVRSKRAPRSATEIEVPRDVLEATPRSGATDLLRAVPGLVATQHSGEGKAQQLLLRGFDAVHGQDVELNVAGLPVNQVSHIHALGYADLNWLVPEAVREVKVTEGSARAWQGDFAVAGTVRYELGLEEPGVQLSAGYGSFNRFRLFAGFRPADLGDSFAAVEYVQGDGFGPQRAFGRVSALGQLVYKLDHVTLRAVGGSYGARFDSPGVMREDQYRAGEKGFFDANGAQQGGAVQRHQLLLGADYNAGEGRTTVEVFGVFNENRLRNNFTGALVDAQGDGLEQYQRSFTFGGRAVHHRHLHLGGEVLSLELGVSGRGDGITQSQRGYVDADGTPRATEVDAEFTQTMGSAWGELAWAPGGWRFMLGGRADVLHVNLRDNLAFNGQGGTRASLGPHFGLKAGIERELGEHFRAFLSYGDGFRTPQARQLSDGERAPFVDVHGGELGLRFDSRLVSASAAGFTSYVANDFFFDHSVGTTSFVGKTLRGGGQAMLTARPVEGFVISGNVTVAHAQLLEKNALLPYFAPVVGRLDTGWSRPFDVGTFVVTPRVGLGVTVIGPRPLPYDEFSREVVLVDARAGVRVGRVELTLDLQNLLDSSWRDGEYVFASNWGNQSRLPARHFTAGAPRTFFLNLEIHL</sequence>
<protein>
    <submittedName>
        <fullName evidence="12">TonB-dependent receptor</fullName>
    </submittedName>
</protein>
<accession>A0A2W5TJ67</accession>
<evidence type="ECO:0000256" key="8">
    <source>
        <dbReference type="RuleBase" id="RU003357"/>
    </source>
</evidence>
<feature type="domain" description="TonB-dependent receptor plug" evidence="11">
    <location>
        <begin position="46"/>
        <end position="155"/>
    </location>
</feature>
<name>A0A2W5TJ67_9BACT</name>
<gene>
    <name evidence="12" type="ORF">DI536_13640</name>
</gene>
<dbReference type="InterPro" id="IPR036942">
    <property type="entry name" value="Beta-barrel_TonB_sf"/>
</dbReference>
<keyword evidence="12" id="KW-0675">Receptor</keyword>
<keyword evidence="7" id="KW-0998">Cell outer membrane</keyword>
<evidence type="ECO:0000259" key="10">
    <source>
        <dbReference type="Pfam" id="PF00593"/>
    </source>
</evidence>
<feature type="domain" description="TonB-dependent receptor-like beta-barrel" evidence="10">
    <location>
        <begin position="236"/>
        <end position="629"/>
    </location>
</feature>
<dbReference type="InterPro" id="IPR000531">
    <property type="entry name" value="Beta-barrel_TonB"/>
</dbReference>
<reference evidence="12 13" key="1">
    <citation type="submission" date="2017-08" db="EMBL/GenBank/DDBJ databases">
        <title>Infants hospitalized years apart are colonized by the same room-sourced microbial strains.</title>
        <authorList>
            <person name="Brooks B."/>
            <person name="Olm M.R."/>
            <person name="Firek B.A."/>
            <person name="Baker R."/>
            <person name="Thomas B.C."/>
            <person name="Morowitz M.J."/>
            <person name="Banfield J.F."/>
        </authorList>
    </citation>
    <scope>NUCLEOTIDE SEQUENCE [LARGE SCALE GENOMIC DNA]</scope>
    <source>
        <strain evidence="12">S2_003_000_R2_14</strain>
    </source>
</reference>
<evidence type="ECO:0000256" key="6">
    <source>
        <dbReference type="ARBA" id="ARBA00023136"/>
    </source>
</evidence>
<dbReference type="InterPro" id="IPR039426">
    <property type="entry name" value="TonB-dep_rcpt-like"/>
</dbReference>
<evidence type="ECO:0000256" key="2">
    <source>
        <dbReference type="ARBA" id="ARBA00022448"/>
    </source>
</evidence>
<dbReference type="InterPro" id="IPR037066">
    <property type="entry name" value="Plug_dom_sf"/>
</dbReference>
<dbReference type="Proteomes" id="UP000249061">
    <property type="component" value="Unassembled WGS sequence"/>
</dbReference>
<evidence type="ECO:0000256" key="4">
    <source>
        <dbReference type="ARBA" id="ARBA00022692"/>
    </source>
</evidence>
<evidence type="ECO:0000256" key="1">
    <source>
        <dbReference type="ARBA" id="ARBA00004571"/>
    </source>
</evidence>
<dbReference type="PANTHER" id="PTHR30069:SF49">
    <property type="entry name" value="OUTER MEMBRANE PROTEIN C"/>
    <property type="match status" value="1"/>
</dbReference>
<evidence type="ECO:0000256" key="5">
    <source>
        <dbReference type="ARBA" id="ARBA00023077"/>
    </source>
</evidence>
<dbReference type="EMBL" id="QFQP01000010">
    <property type="protein sequence ID" value="PZR13323.1"/>
    <property type="molecule type" value="Genomic_DNA"/>
</dbReference>
<evidence type="ECO:0000313" key="12">
    <source>
        <dbReference type="EMBL" id="PZR13323.1"/>
    </source>
</evidence>
<evidence type="ECO:0000259" key="11">
    <source>
        <dbReference type="Pfam" id="PF07715"/>
    </source>
</evidence>
<dbReference type="Gene3D" id="2.170.130.10">
    <property type="entry name" value="TonB-dependent receptor, plug domain"/>
    <property type="match status" value="1"/>
</dbReference>
<dbReference type="GO" id="GO:0009279">
    <property type="term" value="C:cell outer membrane"/>
    <property type="evidence" value="ECO:0007669"/>
    <property type="project" value="UniProtKB-SubCell"/>
</dbReference>
<feature type="signal peptide" evidence="9">
    <location>
        <begin position="1"/>
        <end position="18"/>
    </location>
</feature>
<keyword evidence="6 8" id="KW-0472">Membrane</keyword>
<comment type="subcellular location">
    <subcellularLocation>
        <location evidence="1">Cell outer membrane</location>
        <topology evidence="1">Multi-pass membrane protein</topology>
    </subcellularLocation>
</comment>
<feature type="chain" id="PRO_5015936402" evidence="9">
    <location>
        <begin position="19"/>
        <end position="672"/>
    </location>
</feature>
<evidence type="ECO:0000256" key="3">
    <source>
        <dbReference type="ARBA" id="ARBA00022452"/>
    </source>
</evidence>
<proteinExistence type="inferred from homology"/>
<dbReference type="Pfam" id="PF07715">
    <property type="entry name" value="Plug"/>
    <property type="match status" value="1"/>
</dbReference>
<evidence type="ECO:0000256" key="7">
    <source>
        <dbReference type="ARBA" id="ARBA00023237"/>
    </source>
</evidence>
<keyword evidence="3" id="KW-1134">Transmembrane beta strand</keyword>
<dbReference type="GO" id="GO:0015344">
    <property type="term" value="F:siderophore uptake transmembrane transporter activity"/>
    <property type="evidence" value="ECO:0007669"/>
    <property type="project" value="TreeGrafter"/>
</dbReference>
<keyword evidence="4" id="KW-0812">Transmembrane</keyword>
<dbReference type="SUPFAM" id="SSF56935">
    <property type="entry name" value="Porins"/>
    <property type="match status" value="1"/>
</dbReference>
<keyword evidence="9" id="KW-0732">Signal</keyword>
<dbReference type="AlphaFoldDB" id="A0A2W5TJ67"/>
<keyword evidence="5 8" id="KW-0798">TonB box</keyword>
<evidence type="ECO:0000256" key="9">
    <source>
        <dbReference type="SAM" id="SignalP"/>
    </source>
</evidence>
<comment type="caution">
    <text evidence="12">The sequence shown here is derived from an EMBL/GenBank/DDBJ whole genome shotgun (WGS) entry which is preliminary data.</text>
</comment>
<evidence type="ECO:0000313" key="13">
    <source>
        <dbReference type="Proteomes" id="UP000249061"/>
    </source>
</evidence>